<feature type="binding site" evidence="2">
    <location>
        <position position="215"/>
    </location>
    <ligand>
        <name>Mg(2+)</name>
        <dbReference type="ChEBI" id="CHEBI:18420"/>
        <label>3</label>
    </ligand>
</feature>
<name>A0A059FTH5_9PROT</name>
<feature type="binding site" evidence="2">
    <location>
        <position position="26"/>
    </location>
    <ligand>
        <name>Mg(2+)</name>
        <dbReference type="ChEBI" id="CHEBI:18420"/>
        <label>4</label>
    </ligand>
</feature>
<comment type="similarity">
    <text evidence="2">Belongs to the thiamine-monophosphate kinase family.</text>
</comment>
<dbReference type="PIRSF" id="PIRSF005303">
    <property type="entry name" value="Thiam_monoph_kin"/>
    <property type="match status" value="1"/>
</dbReference>
<keyword evidence="2" id="KW-0067">ATP-binding</keyword>
<dbReference type="GO" id="GO:0000287">
    <property type="term" value="F:magnesium ion binding"/>
    <property type="evidence" value="ECO:0007669"/>
    <property type="project" value="UniProtKB-UniRule"/>
</dbReference>
<dbReference type="AlphaFoldDB" id="A0A059FTH5"/>
<dbReference type="NCBIfam" id="TIGR01379">
    <property type="entry name" value="thiL"/>
    <property type="match status" value="1"/>
</dbReference>
<evidence type="ECO:0000256" key="1">
    <source>
        <dbReference type="ARBA" id="ARBA00022977"/>
    </source>
</evidence>
<dbReference type="GO" id="GO:0009030">
    <property type="term" value="F:thiamine-phosphate kinase activity"/>
    <property type="evidence" value="ECO:0007669"/>
    <property type="project" value="UniProtKB-UniRule"/>
</dbReference>
<dbReference type="SUPFAM" id="SSF55326">
    <property type="entry name" value="PurM N-terminal domain-like"/>
    <property type="match status" value="1"/>
</dbReference>
<keyword evidence="6" id="KW-1185">Reference proteome</keyword>
<feature type="domain" description="PurM-like C-terminal" evidence="4">
    <location>
        <begin position="147"/>
        <end position="303"/>
    </location>
</feature>
<feature type="binding site" evidence="2">
    <location>
        <position position="41"/>
    </location>
    <ligand>
        <name>Mg(2+)</name>
        <dbReference type="ChEBI" id="CHEBI:18420"/>
        <label>2</label>
    </ligand>
</feature>
<comment type="catalytic activity">
    <reaction evidence="2">
        <text>thiamine phosphate + ATP = thiamine diphosphate + ADP</text>
        <dbReference type="Rhea" id="RHEA:15913"/>
        <dbReference type="ChEBI" id="CHEBI:30616"/>
        <dbReference type="ChEBI" id="CHEBI:37575"/>
        <dbReference type="ChEBI" id="CHEBI:58937"/>
        <dbReference type="ChEBI" id="CHEBI:456216"/>
        <dbReference type="EC" id="2.7.4.16"/>
    </reaction>
</comment>
<reference evidence="5 6" key="1">
    <citation type="journal article" date="2014" name="Antonie Van Leeuwenhoek">
        <title>Hyphomonas beringensis sp. nov. and Hyphomonas chukchiensis sp. nov., isolated from surface seawater of the Bering Sea and Chukchi Sea.</title>
        <authorList>
            <person name="Li C."/>
            <person name="Lai Q."/>
            <person name="Li G."/>
            <person name="Dong C."/>
            <person name="Wang J."/>
            <person name="Liao Y."/>
            <person name="Shao Z."/>
        </authorList>
    </citation>
    <scope>NUCLEOTIDE SEQUENCE [LARGE SCALE GENOMIC DNA]</scope>
    <source>
        <strain evidence="5 6">MHS-2</strain>
    </source>
</reference>
<dbReference type="PATRIC" id="fig|1280950.3.peg.262"/>
<organism evidence="5 6">
    <name type="scientific">Hyphomonas johnsonii MHS-2</name>
    <dbReference type="NCBI Taxonomy" id="1280950"/>
    <lineage>
        <taxon>Bacteria</taxon>
        <taxon>Pseudomonadati</taxon>
        <taxon>Pseudomonadota</taxon>
        <taxon>Alphaproteobacteria</taxon>
        <taxon>Hyphomonadales</taxon>
        <taxon>Hyphomonadaceae</taxon>
        <taxon>Hyphomonas</taxon>
    </lineage>
</organism>
<feature type="binding site" evidence="2">
    <location>
        <position position="217"/>
    </location>
    <ligand>
        <name>ATP</name>
        <dbReference type="ChEBI" id="CHEBI:30616"/>
    </ligand>
</feature>
<evidence type="ECO:0000313" key="5">
    <source>
        <dbReference type="EMBL" id="KCZ93964.1"/>
    </source>
</evidence>
<dbReference type="GO" id="GO:0009228">
    <property type="term" value="P:thiamine biosynthetic process"/>
    <property type="evidence" value="ECO:0007669"/>
    <property type="project" value="UniProtKB-KW"/>
</dbReference>
<dbReference type="UniPathway" id="UPA00060">
    <property type="reaction ID" value="UER00142"/>
</dbReference>
<feature type="binding site" evidence="2">
    <location>
        <position position="48"/>
    </location>
    <ligand>
        <name>substrate</name>
    </ligand>
</feature>
<gene>
    <name evidence="2" type="primary">thiL</name>
    <name evidence="5" type="ORF">HJO_01275</name>
</gene>
<dbReference type="EC" id="2.7.4.16" evidence="2"/>
<keyword evidence="2" id="KW-0460">Magnesium</keyword>
<dbReference type="Pfam" id="PF00586">
    <property type="entry name" value="AIRS"/>
    <property type="match status" value="1"/>
</dbReference>
<feature type="binding site" evidence="2">
    <location>
        <position position="117"/>
    </location>
    <ligand>
        <name>Mg(2+)</name>
        <dbReference type="ChEBI" id="CHEBI:18420"/>
        <label>1</label>
    </ligand>
</feature>
<feature type="binding site" evidence="2">
    <location>
        <position position="69"/>
    </location>
    <ligand>
        <name>Mg(2+)</name>
        <dbReference type="ChEBI" id="CHEBI:18420"/>
        <label>2</label>
    </ligand>
</feature>
<feature type="binding site" evidence="2">
    <location>
        <position position="41"/>
    </location>
    <ligand>
        <name>Mg(2+)</name>
        <dbReference type="ChEBI" id="CHEBI:18420"/>
        <label>1</label>
    </ligand>
</feature>
<dbReference type="InterPro" id="IPR016188">
    <property type="entry name" value="PurM-like_N"/>
</dbReference>
<dbReference type="SUPFAM" id="SSF56042">
    <property type="entry name" value="PurM C-terminal domain-like"/>
    <property type="match status" value="1"/>
</dbReference>
<dbReference type="RefSeq" id="WP_035612766.1">
    <property type="nucleotide sequence ID" value="NZ_ARYK01000001.1"/>
</dbReference>
<feature type="binding site" evidence="2">
    <location>
        <position position="318"/>
    </location>
    <ligand>
        <name>substrate</name>
    </ligand>
</feature>
<comment type="miscellaneous">
    <text evidence="2">Reaction mechanism of ThiL seems to utilize a direct, inline transfer of the gamma-phosphate of ATP to TMP rather than a phosphorylated enzyme intermediate.</text>
</comment>
<feature type="domain" description="PurM-like N-terminal" evidence="3">
    <location>
        <begin position="25"/>
        <end position="134"/>
    </location>
</feature>
<comment type="caution">
    <text evidence="5">The sequence shown here is derived from an EMBL/GenBank/DDBJ whole genome shotgun (WGS) entry which is preliminary data.</text>
</comment>
<evidence type="ECO:0000259" key="4">
    <source>
        <dbReference type="Pfam" id="PF02769"/>
    </source>
</evidence>
<keyword evidence="2" id="KW-0479">Metal-binding</keyword>
<feature type="binding site" evidence="2">
    <location>
        <position position="40"/>
    </location>
    <ligand>
        <name>Mg(2+)</name>
        <dbReference type="ChEBI" id="CHEBI:18420"/>
        <label>1</label>
    </ligand>
</feature>
<keyword evidence="2" id="KW-0547">Nucleotide-binding</keyword>
<dbReference type="Gene3D" id="3.30.1330.10">
    <property type="entry name" value="PurM-like, N-terminal domain"/>
    <property type="match status" value="1"/>
</dbReference>
<dbReference type="GO" id="GO:0009229">
    <property type="term" value="P:thiamine diphosphate biosynthetic process"/>
    <property type="evidence" value="ECO:0007669"/>
    <property type="project" value="UniProtKB-UniRule"/>
</dbReference>
<dbReference type="InterPro" id="IPR036921">
    <property type="entry name" value="PurM-like_N_sf"/>
</dbReference>
<keyword evidence="1 2" id="KW-0784">Thiamine biosynthesis</keyword>
<evidence type="ECO:0000256" key="2">
    <source>
        <dbReference type="HAMAP-Rule" id="MF_02128"/>
    </source>
</evidence>
<sequence>MAEKDWIARYFAPLASGQGAAGLRDDVAQLSIAGPVAITTDAMVEGVHFLSRDPIDTVARKLVRANVSDLLASGAEPAEALLTLGWPAARGEAEIAAFAAALGDELARWGAGLIGGDTVANPDRLFLSLTLTGRCLAGAPVRRAGAKPGDCVWLSGSVGGAARGWDGLHSAAGRAWQEGGKDAAAPAWVSAYRLPELPPLGIAGLVARCASAAMDVSDGLLIDARSLAAASGAGIHIALESVPFAGGAADEAEMLKLASWGDDYQVLFTAPEGQASEIAQLAKKEGVKLARIGKIVDGSGLALSLHDRKVNLPETLGFEHGRVGSPVTRP</sequence>
<dbReference type="PANTHER" id="PTHR30270:SF0">
    <property type="entry name" value="THIAMINE-MONOPHOSPHATE KINASE"/>
    <property type="match status" value="1"/>
</dbReference>
<evidence type="ECO:0000313" key="6">
    <source>
        <dbReference type="Proteomes" id="UP000025171"/>
    </source>
</evidence>
<comment type="pathway">
    <text evidence="2">Cofactor biosynthesis; thiamine diphosphate biosynthesis; thiamine diphosphate from thiamine phosphate: step 1/1.</text>
</comment>
<feature type="binding site" evidence="2">
    <location>
        <position position="39"/>
    </location>
    <ligand>
        <name>Mg(2+)</name>
        <dbReference type="ChEBI" id="CHEBI:18420"/>
        <label>4</label>
    </ligand>
</feature>
<dbReference type="EMBL" id="ARYK01000001">
    <property type="protein sequence ID" value="KCZ93964.1"/>
    <property type="molecule type" value="Genomic_DNA"/>
</dbReference>
<dbReference type="eggNOG" id="COG0611">
    <property type="taxonomic scope" value="Bacteria"/>
</dbReference>
<proteinExistence type="inferred from homology"/>
<feature type="binding site" evidence="2">
    <location>
        <position position="69"/>
    </location>
    <ligand>
        <name>Mg(2+)</name>
        <dbReference type="ChEBI" id="CHEBI:18420"/>
        <label>4</label>
    </ligand>
</feature>
<comment type="caution">
    <text evidence="2">Lacks conserved residue(s) required for the propagation of feature annotation.</text>
</comment>
<dbReference type="InterPro" id="IPR010918">
    <property type="entry name" value="PurM-like_C_dom"/>
</dbReference>
<dbReference type="Pfam" id="PF02769">
    <property type="entry name" value="AIRS_C"/>
    <property type="match status" value="1"/>
</dbReference>
<dbReference type="OrthoDB" id="9802811at2"/>
<dbReference type="STRING" id="1280950.HJO_01275"/>
<protein>
    <recommendedName>
        <fullName evidence="2">Thiamine-monophosphate kinase</fullName>
        <shortName evidence="2">TMP kinase</shortName>
        <shortName evidence="2">Thiamine-phosphate kinase</shortName>
        <ecNumber evidence="2">2.7.4.16</ecNumber>
    </recommendedName>
</protein>
<dbReference type="Gene3D" id="3.90.650.10">
    <property type="entry name" value="PurM-like C-terminal domain"/>
    <property type="match status" value="1"/>
</dbReference>
<dbReference type="PANTHER" id="PTHR30270">
    <property type="entry name" value="THIAMINE-MONOPHOSPHATE KINASE"/>
    <property type="match status" value="1"/>
</dbReference>
<feature type="binding site" evidence="2">
    <location>
        <position position="143"/>
    </location>
    <ligand>
        <name>ATP</name>
        <dbReference type="ChEBI" id="CHEBI:30616"/>
    </ligand>
</feature>
<feature type="binding site" evidence="2">
    <location>
        <begin position="116"/>
        <end position="117"/>
    </location>
    <ligand>
        <name>ATP</name>
        <dbReference type="ChEBI" id="CHEBI:30616"/>
    </ligand>
</feature>
<dbReference type="GO" id="GO:0005524">
    <property type="term" value="F:ATP binding"/>
    <property type="evidence" value="ECO:0007669"/>
    <property type="project" value="UniProtKB-UniRule"/>
</dbReference>
<dbReference type="InterPro" id="IPR006283">
    <property type="entry name" value="ThiL-like"/>
</dbReference>
<dbReference type="HAMAP" id="MF_02128">
    <property type="entry name" value="TMP_kinase"/>
    <property type="match status" value="1"/>
</dbReference>
<dbReference type="CDD" id="cd02194">
    <property type="entry name" value="ThiL"/>
    <property type="match status" value="1"/>
</dbReference>
<dbReference type="InterPro" id="IPR036676">
    <property type="entry name" value="PurM-like_C_sf"/>
</dbReference>
<feature type="binding site" evidence="2">
    <location>
        <position position="69"/>
    </location>
    <ligand>
        <name>Mg(2+)</name>
        <dbReference type="ChEBI" id="CHEBI:18420"/>
        <label>3</label>
    </ligand>
</feature>
<comment type="function">
    <text evidence="2">Catalyzes the ATP-dependent phosphorylation of thiamine-monophosphate (TMP) to form thiamine-pyrophosphate (TPP), the active form of vitamin B1.</text>
</comment>
<accession>A0A059FTH5</accession>
<keyword evidence="2 5" id="KW-0418">Kinase</keyword>
<feature type="binding site" evidence="2">
    <location>
        <position position="262"/>
    </location>
    <ligand>
        <name>substrate</name>
    </ligand>
</feature>
<evidence type="ECO:0000259" key="3">
    <source>
        <dbReference type="Pfam" id="PF00586"/>
    </source>
</evidence>
<feature type="binding site" evidence="2">
    <location>
        <position position="218"/>
    </location>
    <ligand>
        <name>Mg(2+)</name>
        <dbReference type="ChEBI" id="CHEBI:18420"/>
        <label>5</label>
    </ligand>
</feature>
<feature type="binding site" evidence="2">
    <location>
        <position position="26"/>
    </location>
    <ligand>
        <name>Mg(2+)</name>
        <dbReference type="ChEBI" id="CHEBI:18420"/>
        <label>3</label>
    </ligand>
</feature>
<keyword evidence="2" id="KW-0808">Transferase</keyword>
<dbReference type="Proteomes" id="UP000025171">
    <property type="component" value="Unassembled WGS sequence"/>
</dbReference>